<keyword evidence="3" id="KW-0804">Transcription</keyword>
<name>A0ABW3DFT9_9BACL</name>
<dbReference type="RefSeq" id="WP_144932848.1">
    <property type="nucleotide sequence ID" value="NZ_JBHTIU010000102.1"/>
</dbReference>
<keyword evidence="2 5" id="KW-0238">DNA-binding</keyword>
<dbReference type="PRINTS" id="PR00036">
    <property type="entry name" value="HTHLACI"/>
</dbReference>
<evidence type="ECO:0000313" key="5">
    <source>
        <dbReference type="EMBL" id="MFD0872161.1"/>
    </source>
</evidence>
<dbReference type="CDD" id="cd01392">
    <property type="entry name" value="HTH_LacI"/>
    <property type="match status" value="1"/>
</dbReference>
<protein>
    <submittedName>
        <fullName evidence="5">LacI family DNA-binding transcriptional regulator</fullName>
    </submittedName>
</protein>
<evidence type="ECO:0000256" key="2">
    <source>
        <dbReference type="ARBA" id="ARBA00023125"/>
    </source>
</evidence>
<dbReference type="Pfam" id="PF00532">
    <property type="entry name" value="Peripla_BP_1"/>
    <property type="match status" value="1"/>
</dbReference>
<dbReference type="PROSITE" id="PS50932">
    <property type="entry name" value="HTH_LACI_2"/>
    <property type="match status" value="1"/>
</dbReference>
<feature type="domain" description="HTH lacI-type" evidence="4">
    <location>
        <begin position="4"/>
        <end position="58"/>
    </location>
</feature>
<reference evidence="6" key="1">
    <citation type="journal article" date="2019" name="Int. J. Syst. Evol. Microbiol.">
        <title>The Global Catalogue of Microorganisms (GCM) 10K type strain sequencing project: providing services to taxonomists for standard genome sequencing and annotation.</title>
        <authorList>
            <consortium name="The Broad Institute Genomics Platform"/>
            <consortium name="The Broad Institute Genome Sequencing Center for Infectious Disease"/>
            <person name="Wu L."/>
            <person name="Ma J."/>
        </authorList>
    </citation>
    <scope>NUCLEOTIDE SEQUENCE [LARGE SCALE GENOMIC DNA]</scope>
    <source>
        <strain evidence="6">CCUG 57263</strain>
    </source>
</reference>
<dbReference type="PROSITE" id="PS00356">
    <property type="entry name" value="HTH_LACI_1"/>
    <property type="match status" value="1"/>
</dbReference>
<accession>A0ABW3DFT9</accession>
<dbReference type="GO" id="GO:0003677">
    <property type="term" value="F:DNA binding"/>
    <property type="evidence" value="ECO:0007669"/>
    <property type="project" value="UniProtKB-KW"/>
</dbReference>
<dbReference type="Gene3D" id="3.40.50.2300">
    <property type="match status" value="2"/>
</dbReference>
<dbReference type="PANTHER" id="PTHR30146:SF109">
    <property type="entry name" value="HTH-TYPE TRANSCRIPTIONAL REGULATOR GALS"/>
    <property type="match status" value="1"/>
</dbReference>
<dbReference type="Proteomes" id="UP001597120">
    <property type="component" value="Unassembled WGS sequence"/>
</dbReference>
<proteinExistence type="predicted"/>
<sequence length="335" mass="37708">MSRITIKEVAKESGVSIATVSRVLNRKGYATEEVKQRVYTAVKKLNYQPNAVARSLKMEQTNTIGIVIPDISNPYFMKISRGIEDEVHSKGYNLIFGSGDESPDKERELLQVLYKKRVDALVLATSGANDELIRSIQASGTPVILVDRRLEEEDDSIDLIQEDNIRGAYMLTESLILQGHKRIGVIHGPSNVSTGSDRYAGYLQAMRHYQFPVEEELQFYGTFTQESGEKAARYFLQLSQRPTALLCFNNTMAYGLMLELVRRGCRLQEDFILASYGQVEAAELLWPDMISIRQSPYEMGRAAGRILCDRLLNGGTGPYKEIFKPIMEGTENNSQ</sequence>
<organism evidence="5 6">
    <name type="scientific">Paenibacillus residui</name>
    <dbReference type="NCBI Taxonomy" id="629724"/>
    <lineage>
        <taxon>Bacteria</taxon>
        <taxon>Bacillati</taxon>
        <taxon>Bacillota</taxon>
        <taxon>Bacilli</taxon>
        <taxon>Bacillales</taxon>
        <taxon>Paenibacillaceae</taxon>
        <taxon>Paenibacillus</taxon>
    </lineage>
</organism>
<dbReference type="PANTHER" id="PTHR30146">
    <property type="entry name" value="LACI-RELATED TRANSCRIPTIONAL REPRESSOR"/>
    <property type="match status" value="1"/>
</dbReference>
<dbReference type="SMART" id="SM00354">
    <property type="entry name" value="HTH_LACI"/>
    <property type="match status" value="1"/>
</dbReference>
<evidence type="ECO:0000313" key="6">
    <source>
        <dbReference type="Proteomes" id="UP001597120"/>
    </source>
</evidence>
<dbReference type="CDD" id="cd06267">
    <property type="entry name" value="PBP1_LacI_sugar_binding-like"/>
    <property type="match status" value="1"/>
</dbReference>
<evidence type="ECO:0000256" key="3">
    <source>
        <dbReference type="ARBA" id="ARBA00023163"/>
    </source>
</evidence>
<evidence type="ECO:0000256" key="1">
    <source>
        <dbReference type="ARBA" id="ARBA00023015"/>
    </source>
</evidence>
<gene>
    <name evidence="5" type="ORF">ACFQ03_23870</name>
</gene>
<dbReference type="InterPro" id="IPR010982">
    <property type="entry name" value="Lambda_DNA-bd_dom_sf"/>
</dbReference>
<dbReference type="InterPro" id="IPR028082">
    <property type="entry name" value="Peripla_BP_I"/>
</dbReference>
<comment type="caution">
    <text evidence="5">The sequence shown here is derived from an EMBL/GenBank/DDBJ whole genome shotgun (WGS) entry which is preliminary data.</text>
</comment>
<dbReference type="SUPFAM" id="SSF47413">
    <property type="entry name" value="lambda repressor-like DNA-binding domains"/>
    <property type="match status" value="1"/>
</dbReference>
<evidence type="ECO:0000259" key="4">
    <source>
        <dbReference type="PROSITE" id="PS50932"/>
    </source>
</evidence>
<dbReference type="EMBL" id="JBHTIU010000102">
    <property type="protein sequence ID" value="MFD0872161.1"/>
    <property type="molecule type" value="Genomic_DNA"/>
</dbReference>
<dbReference type="InterPro" id="IPR001761">
    <property type="entry name" value="Peripla_BP/Lac1_sug-bd_dom"/>
</dbReference>
<keyword evidence="1" id="KW-0805">Transcription regulation</keyword>
<dbReference type="Pfam" id="PF00356">
    <property type="entry name" value="LacI"/>
    <property type="match status" value="1"/>
</dbReference>
<dbReference type="InterPro" id="IPR000843">
    <property type="entry name" value="HTH_LacI"/>
</dbReference>
<dbReference type="Gene3D" id="1.10.260.40">
    <property type="entry name" value="lambda repressor-like DNA-binding domains"/>
    <property type="match status" value="1"/>
</dbReference>
<keyword evidence="6" id="KW-1185">Reference proteome</keyword>
<dbReference type="SUPFAM" id="SSF53822">
    <property type="entry name" value="Periplasmic binding protein-like I"/>
    <property type="match status" value="1"/>
</dbReference>